<reference evidence="2 3" key="1">
    <citation type="journal article" date="2015" name="Stand. Genomic Sci.">
        <title>Genomic Encyclopedia of Bacterial and Archaeal Type Strains, Phase III: the genomes of soil and plant-associated and newly described type strains.</title>
        <authorList>
            <person name="Whitman W.B."/>
            <person name="Woyke T."/>
            <person name="Klenk H.P."/>
            <person name="Zhou Y."/>
            <person name="Lilburn T.G."/>
            <person name="Beck B.J."/>
            <person name="De Vos P."/>
            <person name="Vandamme P."/>
            <person name="Eisen J.A."/>
            <person name="Garrity G."/>
            <person name="Hugenholtz P."/>
            <person name="Kyrpides N.C."/>
        </authorList>
    </citation>
    <scope>NUCLEOTIDE SEQUENCE [LARGE SCALE GENOMIC DNA]</scope>
    <source>
        <strain evidence="2 3">CGMCC 1.10948</strain>
    </source>
</reference>
<gene>
    <name evidence="2" type="ORF">IQ16_08191</name>
</gene>
<dbReference type="RefSeq" id="WP_145832181.1">
    <property type="nucleotide sequence ID" value="NZ_VLLA01000044.1"/>
</dbReference>
<dbReference type="OrthoDB" id="9799173at2"/>
<dbReference type="Proteomes" id="UP000316291">
    <property type="component" value="Unassembled WGS sequence"/>
</dbReference>
<organism evidence="2 3">
    <name type="scientific">Bradyrhizobium huanghuaihaiense</name>
    <dbReference type="NCBI Taxonomy" id="990078"/>
    <lineage>
        <taxon>Bacteria</taxon>
        <taxon>Pseudomonadati</taxon>
        <taxon>Pseudomonadota</taxon>
        <taxon>Alphaproteobacteria</taxon>
        <taxon>Hyphomicrobiales</taxon>
        <taxon>Nitrobacteraceae</taxon>
        <taxon>Bradyrhizobium</taxon>
    </lineage>
</organism>
<evidence type="ECO:0000313" key="2">
    <source>
        <dbReference type="EMBL" id="TWI58285.1"/>
    </source>
</evidence>
<accession>A0A562QNL2</accession>
<dbReference type="InterPro" id="IPR025272">
    <property type="entry name" value="SocA_Panacea"/>
</dbReference>
<dbReference type="EMBL" id="VLLA01000044">
    <property type="protein sequence ID" value="TWI58285.1"/>
    <property type="molecule type" value="Genomic_DNA"/>
</dbReference>
<evidence type="ECO:0000259" key="1">
    <source>
        <dbReference type="Pfam" id="PF13274"/>
    </source>
</evidence>
<keyword evidence="3" id="KW-1185">Reference proteome</keyword>
<name>A0A562QNL2_9BRAD</name>
<feature type="domain" description="Antitoxin SocA-like Panacea" evidence="1">
    <location>
        <begin position="27"/>
        <end position="131"/>
    </location>
</feature>
<dbReference type="Pfam" id="PF13274">
    <property type="entry name" value="SocA_Panacea"/>
    <property type="match status" value="1"/>
</dbReference>
<protein>
    <submittedName>
        <fullName evidence="2">Putative phage-associated protein</fullName>
    </submittedName>
</protein>
<dbReference type="AlphaFoldDB" id="A0A562QNL2"/>
<proteinExistence type="predicted"/>
<sequence>MYEARKICNFLLANFDAVEFDLTNLRINKLLFFIQAGSLRLLPEGLIRNHFEAWQFGPVVRPVFDSFKIYKEGPIRGPAQYLDYASGTRIPVPYDDIREDHLRIITQEFNNYSRFTTGQLVSLSHEPNGPWDIVYRAHLADPTTSPRIPNQLIRRHFAGEEKSTVRH</sequence>
<comment type="caution">
    <text evidence="2">The sequence shown here is derived from an EMBL/GenBank/DDBJ whole genome shotgun (WGS) entry which is preliminary data.</text>
</comment>
<evidence type="ECO:0000313" key="3">
    <source>
        <dbReference type="Proteomes" id="UP000316291"/>
    </source>
</evidence>